<feature type="compositionally biased region" description="Basic and acidic residues" evidence="5">
    <location>
        <begin position="727"/>
        <end position="752"/>
    </location>
</feature>
<feature type="transmembrane region" description="Helical" evidence="6">
    <location>
        <begin position="207"/>
        <end position="227"/>
    </location>
</feature>
<evidence type="ECO:0000256" key="6">
    <source>
        <dbReference type="SAM" id="Phobius"/>
    </source>
</evidence>
<feature type="transmembrane region" description="Helical" evidence="6">
    <location>
        <begin position="102"/>
        <end position="124"/>
    </location>
</feature>
<accession>Q2S1K2</accession>
<feature type="compositionally biased region" description="Low complexity" evidence="5">
    <location>
        <begin position="901"/>
        <end position="915"/>
    </location>
</feature>
<evidence type="ECO:0000256" key="4">
    <source>
        <dbReference type="ARBA" id="ARBA00022840"/>
    </source>
</evidence>
<protein>
    <recommendedName>
        <fullName evidence="9">DUF4175 family protein</fullName>
    </recommendedName>
</protein>
<dbReference type="STRING" id="309807.SRU_1812"/>
<dbReference type="EMBL" id="CP000159">
    <property type="protein sequence ID" value="ABC44635.1"/>
    <property type="molecule type" value="Genomic_DNA"/>
</dbReference>
<name>Q2S1K2_SALRD</name>
<keyword evidence="6" id="KW-1133">Transmembrane helix</keyword>
<feature type="region of interest" description="Disordered" evidence="5">
    <location>
        <begin position="841"/>
        <end position="915"/>
    </location>
</feature>
<reference evidence="7 8" key="1">
    <citation type="journal article" date="2005" name="Proc. Natl. Acad. Sci. U.S.A.">
        <title>The genome of Salinibacter ruber: convergence and gene exchange among hyperhalophilic bacteria and archaea.</title>
        <authorList>
            <person name="Mongodin E.F."/>
            <person name="Nelson K.E."/>
            <person name="Daugherty S."/>
            <person name="Deboy R.T."/>
            <person name="Wister J."/>
            <person name="Khouri H."/>
            <person name="Weidman J."/>
            <person name="Walsh D.A."/>
            <person name="Papke R.T."/>
            <person name="Sanchez Perez G."/>
            <person name="Sharma A.K."/>
            <person name="Nesbo C.L."/>
            <person name="MacLeod D."/>
            <person name="Bapteste E."/>
            <person name="Doolittle W.F."/>
            <person name="Charlebois R.L."/>
            <person name="Legault B."/>
            <person name="Rodriguez-Valera F."/>
        </authorList>
    </citation>
    <scope>NUCLEOTIDE SEQUENCE [LARGE SCALE GENOMIC DNA]</scope>
    <source>
        <strain evidence="8">DSM 13855 / CECT 5946 / M31</strain>
    </source>
</reference>
<keyword evidence="6" id="KW-0472">Membrane</keyword>
<feature type="compositionally biased region" description="Basic and acidic residues" evidence="5">
    <location>
        <begin position="847"/>
        <end position="874"/>
    </location>
</feature>
<feature type="region of interest" description="Disordered" evidence="5">
    <location>
        <begin position="1"/>
        <end position="27"/>
    </location>
</feature>
<feature type="transmembrane region" description="Helical" evidence="6">
    <location>
        <begin position="69"/>
        <end position="90"/>
    </location>
</feature>
<gene>
    <name evidence="7" type="ordered locus">SRU_1812</name>
</gene>
<feature type="region of interest" description="Disordered" evidence="5">
    <location>
        <begin position="1045"/>
        <end position="1077"/>
    </location>
</feature>
<dbReference type="EnsemblBacteria" id="ABC44635">
    <property type="protein sequence ID" value="ABC44635"/>
    <property type="gene ID" value="SRU_1812"/>
</dbReference>
<dbReference type="GO" id="GO:0016020">
    <property type="term" value="C:membrane"/>
    <property type="evidence" value="ECO:0007669"/>
    <property type="project" value="TreeGrafter"/>
</dbReference>
<keyword evidence="6" id="KW-0812">Transmembrane</keyword>
<evidence type="ECO:0000313" key="8">
    <source>
        <dbReference type="Proteomes" id="UP000008674"/>
    </source>
</evidence>
<evidence type="ECO:0000256" key="1">
    <source>
        <dbReference type="ARBA" id="ARBA00022679"/>
    </source>
</evidence>
<dbReference type="PANTHER" id="PTHR24348">
    <property type="entry name" value="SERINE/THREONINE-PROTEIN KINASE UNC-51-RELATED"/>
    <property type="match status" value="1"/>
</dbReference>
<dbReference type="GO" id="GO:0005524">
    <property type="term" value="F:ATP binding"/>
    <property type="evidence" value="ECO:0007669"/>
    <property type="project" value="UniProtKB-KW"/>
</dbReference>
<keyword evidence="4" id="KW-0067">ATP-binding</keyword>
<evidence type="ECO:0000313" key="7">
    <source>
        <dbReference type="EMBL" id="ABC44635.1"/>
    </source>
</evidence>
<evidence type="ECO:0008006" key="9">
    <source>
        <dbReference type="Google" id="ProtNLM"/>
    </source>
</evidence>
<dbReference type="KEGG" id="sru:SRU_1812"/>
<keyword evidence="3" id="KW-0418">Kinase</keyword>
<feature type="compositionally biased region" description="Low complexity" evidence="5">
    <location>
        <begin position="620"/>
        <end position="635"/>
    </location>
</feature>
<feature type="compositionally biased region" description="Basic residues" evidence="5">
    <location>
        <begin position="886"/>
        <end position="900"/>
    </location>
</feature>
<dbReference type="OrthoDB" id="9812498at2"/>
<proteinExistence type="predicted"/>
<dbReference type="GO" id="GO:0005829">
    <property type="term" value="C:cytosol"/>
    <property type="evidence" value="ECO:0007669"/>
    <property type="project" value="TreeGrafter"/>
</dbReference>
<feature type="region of interest" description="Disordered" evidence="5">
    <location>
        <begin position="620"/>
        <end position="656"/>
    </location>
</feature>
<feature type="compositionally biased region" description="Polar residues" evidence="5">
    <location>
        <begin position="808"/>
        <end position="821"/>
    </location>
</feature>
<feature type="region of interest" description="Disordered" evidence="5">
    <location>
        <begin position="1089"/>
        <end position="1112"/>
    </location>
</feature>
<evidence type="ECO:0000256" key="5">
    <source>
        <dbReference type="SAM" id="MobiDB-lite"/>
    </source>
</evidence>
<organism evidence="7 8">
    <name type="scientific">Salinibacter ruber (strain DSM 13855 / M31)</name>
    <dbReference type="NCBI Taxonomy" id="309807"/>
    <lineage>
        <taxon>Bacteria</taxon>
        <taxon>Pseudomonadati</taxon>
        <taxon>Rhodothermota</taxon>
        <taxon>Rhodothermia</taxon>
        <taxon>Rhodothermales</taxon>
        <taxon>Salinibacteraceae</taxon>
        <taxon>Salinibacter</taxon>
    </lineage>
</organism>
<evidence type="ECO:0000256" key="3">
    <source>
        <dbReference type="ARBA" id="ARBA00022777"/>
    </source>
</evidence>
<dbReference type="InterPro" id="IPR045269">
    <property type="entry name" value="Atg1-like"/>
</dbReference>
<dbReference type="GO" id="GO:0005776">
    <property type="term" value="C:autophagosome"/>
    <property type="evidence" value="ECO:0007669"/>
    <property type="project" value="TreeGrafter"/>
</dbReference>
<keyword evidence="8" id="KW-1185">Reference proteome</keyword>
<feature type="region of interest" description="Disordered" evidence="5">
    <location>
        <begin position="727"/>
        <end position="825"/>
    </location>
</feature>
<feature type="region of interest" description="Disordered" evidence="5">
    <location>
        <begin position="1172"/>
        <end position="1206"/>
    </location>
</feature>
<evidence type="ECO:0000256" key="2">
    <source>
        <dbReference type="ARBA" id="ARBA00022741"/>
    </source>
</evidence>
<dbReference type="eggNOG" id="COG1196">
    <property type="taxonomic scope" value="Bacteria"/>
</dbReference>
<feature type="compositionally biased region" description="Low complexity" evidence="5">
    <location>
        <begin position="761"/>
        <end position="799"/>
    </location>
</feature>
<dbReference type="PANTHER" id="PTHR24348:SF22">
    <property type="entry name" value="NON-SPECIFIC SERINE_THREONINE PROTEIN KINASE"/>
    <property type="match status" value="1"/>
</dbReference>
<dbReference type="AlphaFoldDB" id="Q2S1K2"/>
<feature type="compositionally biased region" description="Basic and acidic residues" evidence="5">
    <location>
        <begin position="1184"/>
        <end position="1206"/>
    </location>
</feature>
<dbReference type="HOGENOM" id="CLU_008611_0_0_10"/>
<sequence>MNGPTTRPSRPRGTAFIALPQRQSPQDDLPCPAGHTLSDQLFPPMSEQTARLVERLRTRLRRATRRMSWAQLAFGGALAGGTAAALWLLAATLEAALWLQPSLRTGLLLLAGAVLLGIGAAFIARPVGRLLGLLDGPSEKDVARTVGEHHPVVADRLVNLLQLAEGQRSHAPAPYVDQAVQHLADQIDEVQFDEVADFQPARRAARWALFPALAVLTFLLAAPSTFLDASERLLAPRTEFERPAPFQFDVRPGDAQLVRGDSLRVTVRATGTVPETATLLLRPAENESPRRVAIEADSMGTYRHTVPNVRRPLRYRVAASPVRTEWYTVEVARRPVVRRLQLRVSPPAYTDRPARELAPNVGAVTALPGTEVTVSAALGGAPVTNATLDFENGPAQSLTVADDSATGRFRLRREDTYALRLESAGGISNRDPIRYEVDLQTDARPSVSFLNPGDPTELTPDLTQPLRVQLSDDYGFRRAALFYRRTDGGGADSSFSSIDLPLPDGRAADQVLSHTWLLAQESGLDLERGDEVAYYVKAWDNDTVNGPKGGRTATQRLRFPSLSEQYEELDTLQQKTGEQMQELNRRSKDVQQQFQDLRREVRRTREADWEDQRQLERLQQRQQSLSQSKSSLSRQVDSLNREMQRNDLSSPETSKKFQELKQTIDEMESKDLQKALENMRQSMQDQSFRQMQSAMEQAQSRLEQQEQQLERTLNLFKQLKARQKMEELSRRAEDIRKREDQVAQETSERMDASSDADSTGQSQEDAPSSESPSSDSTAPPTTASDSSRADASSPSASDSTGRARPDSLGSQRSPNADSSANPELAREQKELAKEMETLMEEMQDAQQDMKDVPSAPKKDLQQMRKQMRKQDLPEQMRQNSQQLRKNQLRKARQQQRRLQKRLQSMQSRMSQMQQQMKGQQRRMNMTGLRSALANTLRLSNDQEGLRTTLEGLEGEGSAVRRFAPQQKELQDGLNHVADSLQSIANRLPRMSKAVQEKTGNALRAMEDATTALDAREGDEATGYQKTSMMHLNELARLLSDLLDQMKQQQSSGGSGKMSMQQAMQQLQQTSGQQQKLNQKIQKFLNKAQGERLSKDMQARRKQLAKQQRQIKQQLDEMNMEEEAKQKLMGDLQKIADQMEQSADDLRSGRHSRDLINRQQQILSRLLNAQQSLRTQGKKQKRRGRQADDDFDRQRPGNRPDSEAPDTLRRGLIRALEMGYDSEYEALIKKYFELLEQREGAAK</sequence>
<dbReference type="Proteomes" id="UP000008674">
    <property type="component" value="Chromosome"/>
</dbReference>
<feature type="compositionally biased region" description="Basic and acidic residues" evidence="5">
    <location>
        <begin position="1089"/>
        <end position="1098"/>
    </location>
</feature>
<dbReference type="GO" id="GO:0004674">
    <property type="term" value="F:protein serine/threonine kinase activity"/>
    <property type="evidence" value="ECO:0007669"/>
    <property type="project" value="InterPro"/>
</dbReference>
<keyword evidence="2" id="KW-0547">Nucleotide-binding</keyword>
<keyword evidence="1" id="KW-0808">Transferase</keyword>
<dbReference type="GO" id="GO:0000407">
    <property type="term" value="C:phagophore assembly site"/>
    <property type="evidence" value="ECO:0007669"/>
    <property type="project" value="TreeGrafter"/>
</dbReference>